<accession>A0AAE0WW95</accession>
<feature type="compositionally biased region" description="Low complexity" evidence="1">
    <location>
        <begin position="277"/>
        <end position="359"/>
    </location>
</feature>
<dbReference type="Proteomes" id="UP001274830">
    <property type="component" value="Unassembled WGS sequence"/>
</dbReference>
<evidence type="ECO:0000256" key="2">
    <source>
        <dbReference type="SAM" id="Phobius"/>
    </source>
</evidence>
<evidence type="ECO:0000313" key="3">
    <source>
        <dbReference type="EMBL" id="KAK3679516.1"/>
    </source>
</evidence>
<feature type="region of interest" description="Disordered" evidence="1">
    <location>
        <begin position="376"/>
        <end position="403"/>
    </location>
</feature>
<feature type="compositionally biased region" description="Low complexity" evidence="1">
    <location>
        <begin position="247"/>
        <end position="263"/>
    </location>
</feature>
<dbReference type="EMBL" id="JAUTXT010000002">
    <property type="protein sequence ID" value="KAK3679516.1"/>
    <property type="molecule type" value="Genomic_DNA"/>
</dbReference>
<gene>
    <name evidence="3" type="ORF">LTR78_001077</name>
</gene>
<dbReference type="AlphaFoldDB" id="A0AAE0WW95"/>
<keyword evidence="2" id="KW-0812">Transmembrane</keyword>
<feature type="region of interest" description="Disordered" evidence="1">
    <location>
        <begin position="247"/>
        <end position="360"/>
    </location>
</feature>
<feature type="transmembrane region" description="Helical" evidence="2">
    <location>
        <begin position="814"/>
        <end position="832"/>
    </location>
</feature>
<evidence type="ECO:0000256" key="1">
    <source>
        <dbReference type="SAM" id="MobiDB-lite"/>
    </source>
</evidence>
<keyword evidence="2" id="KW-1133">Transmembrane helix</keyword>
<evidence type="ECO:0000313" key="4">
    <source>
        <dbReference type="Proteomes" id="UP001274830"/>
    </source>
</evidence>
<feature type="region of interest" description="Disordered" evidence="1">
    <location>
        <begin position="769"/>
        <end position="808"/>
    </location>
</feature>
<comment type="caution">
    <text evidence="3">The sequence shown here is derived from an EMBL/GenBank/DDBJ whole genome shotgun (WGS) entry which is preliminary data.</text>
</comment>
<feature type="compositionally biased region" description="Low complexity" evidence="1">
    <location>
        <begin position="381"/>
        <end position="403"/>
    </location>
</feature>
<proteinExistence type="predicted"/>
<keyword evidence="4" id="KW-1185">Reference proteome</keyword>
<feature type="compositionally biased region" description="Low complexity" evidence="1">
    <location>
        <begin position="769"/>
        <end position="807"/>
    </location>
</feature>
<feature type="compositionally biased region" description="Polar residues" evidence="1">
    <location>
        <begin position="264"/>
        <end position="276"/>
    </location>
</feature>
<keyword evidence="2" id="KW-0472">Membrane</keyword>
<organism evidence="3 4">
    <name type="scientific">Recurvomyces mirabilis</name>
    <dbReference type="NCBI Taxonomy" id="574656"/>
    <lineage>
        <taxon>Eukaryota</taxon>
        <taxon>Fungi</taxon>
        <taxon>Dikarya</taxon>
        <taxon>Ascomycota</taxon>
        <taxon>Pezizomycotina</taxon>
        <taxon>Dothideomycetes</taxon>
        <taxon>Dothideomycetidae</taxon>
        <taxon>Mycosphaerellales</taxon>
        <taxon>Teratosphaeriaceae</taxon>
        <taxon>Recurvomyces</taxon>
    </lineage>
</organism>
<protein>
    <submittedName>
        <fullName evidence="3">Uncharacterized protein</fullName>
    </submittedName>
</protein>
<reference evidence="3" key="1">
    <citation type="submission" date="2023-07" db="EMBL/GenBank/DDBJ databases">
        <title>Black Yeasts Isolated from many extreme environments.</title>
        <authorList>
            <person name="Coleine C."/>
            <person name="Stajich J.E."/>
            <person name="Selbmann L."/>
        </authorList>
    </citation>
    <scope>NUCLEOTIDE SEQUENCE</scope>
    <source>
        <strain evidence="3">CCFEE 5485</strain>
    </source>
</reference>
<sequence>MYGSEYTKDADTPSTLTPFVYASTYTWSQLYTPVNLGTVYVIIDNLNHTKTVTSTNSSALTAASTQFLNNGTLQLLTRTDTNSDGTVTAPVPTGVGSTSIAAYPTPYFTVSDPIYWNGLAPVVQDRGVCCQQKVVTSAVPQNHYQFPQSTGSTNSRDLRGWLYVLTSNAVVYSGASNLSSLLAPATINSVLNFCSVHYPPGYDALCQSSSALGEVSAVNVAGELLTTTVHITDSASSTAPAASAVPAKITSSGSPQTSSSVQVNPATASVSPSTAPQTSVAAAQSSNSAGQSSNDNAAGQGQSSASQGQQSSASSGSSQSSKSGAQSQAGSSANPGPASSPATTVSVAPAPAPAPTSSSNNAGGIVASILGSHSTVTTQASNPSPGGVGGQSSSAASPVQSSNNPPVVISVGSSTAAIQTVQVTTSISGSATVVPAAVIGSQTVPIGSTVQVGSTPVVIATSGSQAFIVVGGTSSVLPAPAAASTAPFQPAAISTSIAGSATTVPGIVVGSQTVPLGTTVTISGTAFAVVTSESQIFAVVNGASTPLAQSITNSAPIVVAGSTVSANSASQYVVSGQTLVPGGSIMVGTGSSTTVIVLQTSGSQTLLVVGSATSTLPAAASQQTSLITVGPAVLTPLAASQYAVGSQTLTPGGSAITVSGTRYSLASGATELIYGSSTTKLPTSPFTTTPPPIIVGSSTITANSQSGYVIGSQTLSPGGSAITVSGTPYSLAPSATALIVGSSTEIATSQGNMGSYIWAGIGATANANSTGRSSSSSGIGSSPTTGVSSTAAPATSANAPSASQTSTKSAAPRVGTSFYMLAGIIAFTMILLM</sequence>
<name>A0AAE0WW95_9PEZI</name>